<protein>
    <submittedName>
        <fullName evidence="1">Uncharacterized protein</fullName>
    </submittedName>
</protein>
<gene>
    <name evidence="1" type="ORF">PLANPX_2188</name>
</gene>
<accession>A0A5K7XE09</accession>
<evidence type="ECO:0000313" key="2">
    <source>
        <dbReference type="Proteomes" id="UP000326837"/>
    </source>
</evidence>
<dbReference type="EMBL" id="AP021861">
    <property type="protein sequence ID" value="BBO32576.1"/>
    <property type="molecule type" value="Genomic_DNA"/>
</dbReference>
<organism evidence="1 2">
    <name type="scientific">Lacipirellula parvula</name>
    <dbReference type="NCBI Taxonomy" id="2650471"/>
    <lineage>
        <taxon>Bacteria</taxon>
        <taxon>Pseudomonadati</taxon>
        <taxon>Planctomycetota</taxon>
        <taxon>Planctomycetia</taxon>
        <taxon>Pirellulales</taxon>
        <taxon>Lacipirellulaceae</taxon>
        <taxon>Lacipirellula</taxon>
    </lineage>
</organism>
<name>A0A5K7XE09_9BACT</name>
<evidence type="ECO:0000313" key="1">
    <source>
        <dbReference type="EMBL" id="BBO32576.1"/>
    </source>
</evidence>
<dbReference type="KEGG" id="lpav:PLANPX_2188"/>
<dbReference type="AlphaFoldDB" id="A0A5K7XE09"/>
<reference evidence="2" key="1">
    <citation type="submission" date="2019-10" db="EMBL/GenBank/DDBJ databases">
        <title>Lacipirellula parvula gen. nov., sp. nov., representing a lineage of planctomycetes widespread in freshwater anoxic habitats, and description of the family Lacipirellulaceae.</title>
        <authorList>
            <person name="Dedysh S.N."/>
            <person name="Kulichevskaya I.S."/>
            <person name="Beletsky A.V."/>
            <person name="Rakitin A.L."/>
            <person name="Mardanov A.V."/>
            <person name="Ivanova A.A."/>
            <person name="Saltykova V.X."/>
            <person name="Rijpstra W.I.C."/>
            <person name="Sinninghe Damste J.S."/>
            <person name="Ravin N.V."/>
        </authorList>
    </citation>
    <scope>NUCLEOTIDE SEQUENCE [LARGE SCALE GENOMIC DNA]</scope>
    <source>
        <strain evidence="2">PX69</strain>
    </source>
</reference>
<sequence>MRFFAVGDARVARCDIARDGVKYLKFLRAFTCLEQPR</sequence>
<dbReference type="Proteomes" id="UP000326837">
    <property type="component" value="Chromosome"/>
</dbReference>
<keyword evidence="2" id="KW-1185">Reference proteome</keyword>
<proteinExistence type="predicted"/>